<organism evidence="2 3">
    <name type="scientific">Saccharopolyspora halophila</name>
    <dbReference type="NCBI Taxonomy" id="405551"/>
    <lineage>
        <taxon>Bacteria</taxon>
        <taxon>Bacillati</taxon>
        <taxon>Actinomycetota</taxon>
        <taxon>Actinomycetes</taxon>
        <taxon>Pseudonocardiales</taxon>
        <taxon>Pseudonocardiaceae</taxon>
        <taxon>Saccharopolyspora</taxon>
    </lineage>
</organism>
<keyword evidence="1" id="KW-0472">Membrane</keyword>
<feature type="transmembrane region" description="Helical" evidence="1">
    <location>
        <begin position="134"/>
        <end position="155"/>
    </location>
</feature>
<evidence type="ECO:0000313" key="3">
    <source>
        <dbReference type="Proteomes" id="UP001501218"/>
    </source>
</evidence>
<dbReference type="EMBL" id="BAAARA010000009">
    <property type="protein sequence ID" value="GAA2351035.1"/>
    <property type="molecule type" value="Genomic_DNA"/>
</dbReference>
<sequence length="309" mass="32712">MVIFGCETGRVAAHPLRQVLGVRGPLLGGPALLVRCWWLVPVALSLVAPFQLAAWSVTCHLGSCAESLSVIELLRVPDSLVGKISAHVYRGVIQAPPLILIVAATSAALTAAAAHRPSGPRLAWRRVIERARPLSALIALAVAIPVIALLVPVLLWRAIFGPLSENLATSSPDVIAISALLLVMLGGALAAFAATIATLVSAVPVLLERCSAPMALRRTLSLALKRVFPTLGTVLLVMVLTEFVDVAVDVLWTAASLEALPSWLSAALNTGLSDAISLPLTAAMYYVRYIDLRTREGFARGDLVRLARR</sequence>
<name>A0ABN3GGT7_9PSEU</name>
<evidence type="ECO:0000256" key="1">
    <source>
        <dbReference type="SAM" id="Phobius"/>
    </source>
</evidence>
<dbReference type="Proteomes" id="UP001501218">
    <property type="component" value="Unassembled WGS sequence"/>
</dbReference>
<feature type="transmembrane region" description="Helical" evidence="1">
    <location>
        <begin position="175"/>
        <end position="207"/>
    </location>
</feature>
<evidence type="ECO:0000313" key="2">
    <source>
        <dbReference type="EMBL" id="GAA2351035.1"/>
    </source>
</evidence>
<keyword evidence="1" id="KW-0812">Transmembrane</keyword>
<feature type="transmembrane region" description="Helical" evidence="1">
    <location>
        <begin position="228"/>
        <end position="254"/>
    </location>
</feature>
<accession>A0ABN3GGT7</accession>
<keyword evidence="1" id="KW-1133">Transmembrane helix</keyword>
<feature type="transmembrane region" description="Helical" evidence="1">
    <location>
        <begin position="266"/>
        <end position="287"/>
    </location>
</feature>
<gene>
    <name evidence="2" type="ORF">GCM10009854_31050</name>
</gene>
<feature type="transmembrane region" description="Helical" evidence="1">
    <location>
        <begin position="95"/>
        <end position="114"/>
    </location>
</feature>
<proteinExistence type="predicted"/>
<reference evidence="2 3" key="1">
    <citation type="journal article" date="2019" name="Int. J. Syst. Evol. Microbiol.">
        <title>The Global Catalogue of Microorganisms (GCM) 10K type strain sequencing project: providing services to taxonomists for standard genome sequencing and annotation.</title>
        <authorList>
            <consortium name="The Broad Institute Genomics Platform"/>
            <consortium name="The Broad Institute Genome Sequencing Center for Infectious Disease"/>
            <person name="Wu L."/>
            <person name="Ma J."/>
        </authorList>
    </citation>
    <scope>NUCLEOTIDE SEQUENCE [LARGE SCALE GENOMIC DNA]</scope>
    <source>
        <strain evidence="2 3">JCM 16221</strain>
    </source>
</reference>
<comment type="caution">
    <text evidence="2">The sequence shown here is derived from an EMBL/GenBank/DDBJ whole genome shotgun (WGS) entry which is preliminary data.</text>
</comment>
<feature type="transmembrane region" description="Helical" evidence="1">
    <location>
        <begin position="32"/>
        <end position="52"/>
    </location>
</feature>
<keyword evidence="3" id="KW-1185">Reference proteome</keyword>
<protein>
    <submittedName>
        <fullName evidence="2">Uncharacterized protein</fullName>
    </submittedName>
</protein>